<evidence type="ECO:0000259" key="8">
    <source>
        <dbReference type="SMART" id="SM00387"/>
    </source>
</evidence>
<evidence type="ECO:0000313" key="9">
    <source>
        <dbReference type="EMBL" id="GGP18549.1"/>
    </source>
</evidence>
<keyword evidence="5" id="KW-0418">Kinase</keyword>
<dbReference type="EC" id="2.7.13.3" evidence="2"/>
<evidence type="ECO:0000256" key="5">
    <source>
        <dbReference type="ARBA" id="ARBA00022777"/>
    </source>
</evidence>
<evidence type="ECO:0000256" key="1">
    <source>
        <dbReference type="ARBA" id="ARBA00000085"/>
    </source>
</evidence>
<accession>A0A918AFI6</accession>
<dbReference type="PANTHER" id="PTHR44936">
    <property type="entry name" value="SENSOR PROTEIN CREC"/>
    <property type="match status" value="1"/>
</dbReference>
<keyword evidence="3" id="KW-0597">Phosphoprotein</keyword>
<keyword evidence="7" id="KW-0812">Transmembrane</keyword>
<dbReference type="Proteomes" id="UP000660745">
    <property type="component" value="Unassembled WGS sequence"/>
</dbReference>
<sequence length="614" mass="65085">MTVSRRLPWPPPVRARVALPLAVSTLLLVAGLGAGAADRLRARADATGTAGHVGGVLAAQELIHPLQRERGLALGVLAGDDRFAADLDAERRVTDRARARLDTATPGLRAALTGLREARSGAATAQEAFSAYTGAISALLDASFAARPGGLQALEALEAISRAKETACQERALVTAAFATGSFTSAGHLDLLQVRAVKADAFARFERVATATGRAALARAQQSGHPPRLAAMERQAVAGTPLSASPRAWHHAAIGYDEALRSVQRSVAEEVRAPALAAAERATLHLALLGALGAVLVLGMPVLGVLASRSALRPLRRLSDQADALAEQVFRVTHGGQGQDVHAQCSRRRDGEFAGVAGALGDLHRSAVRLAAEHTALRRVTTESLVDLGVRHRNLAHRQLSFIGMLQREESDPAALARLCELDRLTSRLRRNAESLLVLAGKRGARRSSEPVPVADVLRLALTEVEDHHRVTLRVVDGAPVRGAVVAEVAHLLAELVENALTHSPPDAEVEVWARADEGECRITITDHGIGMTAEELAAANARLRGEESFLVAPTRCLGHHVVGRLADRLGVRVWLHESLRRGVTARVALPEELLAVPSRPEQPPELLGGVSAR</sequence>
<evidence type="ECO:0000256" key="6">
    <source>
        <dbReference type="ARBA" id="ARBA00023012"/>
    </source>
</evidence>
<name>A0A918AFI6_9ACTN</name>
<evidence type="ECO:0000313" key="10">
    <source>
        <dbReference type="Proteomes" id="UP000660745"/>
    </source>
</evidence>
<dbReference type="SMART" id="SM00387">
    <property type="entry name" value="HATPase_c"/>
    <property type="match status" value="1"/>
</dbReference>
<dbReference type="SUPFAM" id="SSF55874">
    <property type="entry name" value="ATPase domain of HSP90 chaperone/DNA topoisomerase II/histidine kinase"/>
    <property type="match status" value="1"/>
</dbReference>
<gene>
    <name evidence="9" type="ORF">GCM10012278_91110</name>
</gene>
<proteinExistence type="predicted"/>
<comment type="caution">
    <text evidence="9">The sequence shown here is derived from an EMBL/GenBank/DDBJ whole genome shotgun (WGS) entry which is preliminary data.</text>
</comment>
<dbReference type="Gene3D" id="6.10.340.10">
    <property type="match status" value="1"/>
</dbReference>
<comment type="catalytic activity">
    <reaction evidence="1">
        <text>ATP + protein L-histidine = ADP + protein N-phospho-L-histidine.</text>
        <dbReference type="EC" id="2.7.13.3"/>
    </reaction>
</comment>
<reference evidence="9" key="1">
    <citation type="journal article" date="2014" name="Int. J. Syst. Evol. Microbiol.">
        <title>Complete genome sequence of Corynebacterium casei LMG S-19264T (=DSM 44701T), isolated from a smear-ripened cheese.</title>
        <authorList>
            <consortium name="US DOE Joint Genome Institute (JGI-PGF)"/>
            <person name="Walter F."/>
            <person name="Albersmeier A."/>
            <person name="Kalinowski J."/>
            <person name="Ruckert C."/>
        </authorList>
    </citation>
    <scope>NUCLEOTIDE SEQUENCE</scope>
    <source>
        <strain evidence="9">CGMCC 4.7430</strain>
    </source>
</reference>
<evidence type="ECO:0000256" key="7">
    <source>
        <dbReference type="SAM" id="Phobius"/>
    </source>
</evidence>
<dbReference type="InterPro" id="IPR013587">
    <property type="entry name" value="Nitrate/nitrite_sensing"/>
</dbReference>
<keyword evidence="10" id="KW-1185">Reference proteome</keyword>
<evidence type="ECO:0000256" key="3">
    <source>
        <dbReference type="ARBA" id="ARBA00022553"/>
    </source>
</evidence>
<protein>
    <recommendedName>
        <fullName evidence="2">histidine kinase</fullName>
        <ecNumber evidence="2">2.7.13.3</ecNumber>
    </recommendedName>
</protein>
<evidence type="ECO:0000256" key="2">
    <source>
        <dbReference type="ARBA" id="ARBA00012438"/>
    </source>
</evidence>
<dbReference type="GO" id="GO:0004673">
    <property type="term" value="F:protein histidine kinase activity"/>
    <property type="evidence" value="ECO:0007669"/>
    <property type="project" value="UniProtKB-EC"/>
</dbReference>
<feature type="domain" description="Histidine kinase/HSP90-like ATPase" evidence="8">
    <location>
        <begin position="484"/>
        <end position="594"/>
    </location>
</feature>
<feature type="transmembrane region" description="Helical" evidence="7">
    <location>
        <begin position="284"/>
        <end position="307"/>
    </location>
</feature>
<evidence type="ECO:0000256" key="4">
    <source>
        <dbReference type="ARBA" id="ARBA00022679"/>
    </source>
</evidence>
<dbReference type="InterPro" id="IPR036890">
    <property type="entry name" value="HATPase_C_sf"/>
</dbReference>
<dbReference type="AlphaFoldDB" id="A0A918AFI6"/>
<dbReference type="Gene3D" id="3.30.565.10">
    <property type="entry name" value="Histidine kinase-like ATPase, C-terminal domain"/>
    <property type="match status" value="1"/>
</dbReference>
<keyword evidence="7" id="KW-1133">Transmembrane helix</keyword>
<keyword evidence="6" id="KW-0902">Two-component regulatory system</keyword>
<keyword evidence="4" id="KW-0808">Transferase</keyword>
<dbReference type="EMBL" id="BMNK01000031">
    <property type="protein sequence ID" value="GGP18549.1"/>
    <property type="molecule type" value="Genomic_DNA"/>
</dbReference>
<dbReference type="RefSeq" id="WP_189145032.1">
    <property type="nucleotide sequence ID" value="NZ_BMNK01000031.1"/>
</dbReference>
<dbReference type="Pfam" id="PF02518">
    <property type="entry name" value="HATPase_c"/>
    <property type="match status" value="1"/>
</dbReference>
<dbReference type="PANTHER" id="PTHR44936:SF9">
    <property type="entry name" value="SENSOR PROTEIN CREC"/>
    <property type="match status" value="1"/>
</dbReference>
<dbReference type="InterPro" id="IPR003594">
    <property type="entry name" value="HATPase_dom"/>
</dbReference>
<keyword evidence="7" id="KW-0472">Membrane</keyword>
<dbReference type="GO" id="GO:0000160">
    <property type="term" value="P:phosphorelay signal transduction system"/>
    <property type="evidence" value="ECO:0007669"/>
    <property type="project" value="UniProtKB-KW"/>
</dbReference>
<dbReference type="Pfam" id="PF08376">
    <property type="entry name" value="NIT"/>
    <property type="match status" value="1"/>
</dbReference>
<organism evidence="9 10">
    <name type="scientific">Nonomuraea glycinis</name>
    <dbReference type="NCBI Taxonomy" id="2047744"/>
    <lineage>
        <taxon>Bacteria</taxon>
        <taxon>Bacillati</taxon>
        <taxon>Actinomycetota</taxon>
        <taxon>Actinomycetes</taxon>
        <taxon>Streptosporangiales</taxon>
        <taxon>Streptosporangiaceae</taxon>
        <taxon>Nonomuraea</taxon>
    </lineage>
</organism>
<reference evidence="9" key="2">
    <citation type="submission" date="2020-09" db="EMBL/GenBank/DDBJ databases">
        <authorList>
            <person name="Sun Q."/>
            <person name="Zhou Y."/>
        </authorList>
    </citation>
    <scope>NUCLEOTIDE SEQUENCE</scope>
    <source>
        <strain evidence="9">CGMCC 4.7430</strain>
    </source>
</reference>
<dbReference type="InterPro" id="IPR050980">
    <property type="entry name" value="2C_sensor_his_kinase"/>
</dbReference>